<evidence type="ECO:0000256" key="7">
    <source>
        <dbReference type="SAM" id="MobiDB-lite"/>
    </source>
</evidence>
<dbReference type="PANTHER" id="PTHR11506">
    <property type="entry name" value="LYSOSOME-ASSOCIATED MEMBRANE GLYCOPROTEIN"/>
    <property type="match status" value="1"/>
</dbReference>
<dbReference type="Gene3D" id="2.40.160.110">
    <property type="match status" value="1"/>
</dbReference>
<feature type="chain" id="PRO_5037988538" evidence="9">
    <location>
        <begin position="22"/>
        <end position="426"/>
    </location>
</feature>
<feature type="compositionally biased region" description="Polar residues" evidence="7">
    <location>
        <begin position="48"/>
        <end position="84"/>
    </location>
</feature>
<protein>
    <submittedName>
        <fullName evidence="10">Uncharacterized protein</fullName>
    </submittedName>
</protein>
<dbReference type="AlphaFoldDB" id="A0A913ZGY3"/>
<evidence type="ECO:0000256" key="6">
    <source>
        <dbReference type="ARBA" id="ARBA00023180"/>
    </source>
</evidence>
<dbReference type="RefSeq" id="XP_038051047.1">
    <property type="nucleotide sequence ID" value="XM_038195119.1"/>
</dbReference>
<evidence type="ECO:0000256" key="3">
    <source>
        <dbReference type="ARBA" id="ARBA00022729"/>
    </source>
</evidence>
<comment type="subcellular location">
    <subcellularLocation>
        <location evidence="1">Cell membrane</location>
        <topology evidence="1">Single-pass type I membrane protein</topology>
    </subcellularLocation>
</comment>
<proteinExistence type="predicted"/>
<organism evidence="10 11">
    <name type="scientific">Patiria miniata</name>
    <name type="common">Bat star</name>
    <name type="synonym">Asterina miniata</name>
    <dbReference type="NCBI Taxonomy" id="46514"/>
    <lineage>
        <taxon>Eukaryota</taxon>
        <taxon>Metazoa</taxon>
        <taxon>Echinodermata</taxon>
        <taxon>Eleutherozoa</taxon>
        <taxon>Asterozoa</taxon>
        <taxon>Asteroidea</taxon>
        <taxon>Valvatacea</taxon>
        <taxon>Valvatida</taxon>
        <taxon>Asterinidae</taxon>
        <taxon>Patiria</taxon>
    </lineage>
</organism>
<feature type="compositionally biased region" description="Low complexity" evidence="7">
    <location>
        <begin position="27"/>
        <end position="40"/>
    </location>
</feature>
<keyword evidence="5 8" id="KW-0472">Membrane</keyword>
<reference evidence="10" key="1">
    <citation type="submission" date="2022-11" db="UniProtKB">
        <authorList>
            <consortium name="EnsemblMetazoa"/>
        </authorList>
    </citation>
    <scope>IDENTIFICATION</scope>
</reference>
<evidence type="ECO:0000256" key="8">
    <source>
        <dbReference type="SAM" id="Phobius"/>
    </source>
</evidence>
<dbReference type="InterPro" id="IPR002000">
    <property type="entry name" value="Lysosome-assoc_membr_glycop"/>
</dbReference>
<dbReference type="Proteomes" id="UP000887568">
    <property type="component" value="Unplaced"/>
</dbReference>
<evidence type="ECO:0000256" key="1">
    <source>
        <dbReference type="ARBA" id="ARBA00004251"/>
    </source>
</evidence>
<feature type="compositionally biased region" description="Low complexity" evidence="7">
    <location>
        <begin position="85"/>
        <end position="144"/>
    </location>
</feature>
<evidence type="ECO:0000256" key="4">
    <source>
        <dbReference type="ARBA" id="ARBA00022989"/>
    </source>
</evidence>
<feature type="transmembrane region" description="Helical" evidence="8">
    <location>
        <begin position="381"/>
        <end position="404"/>
    </location>
</feature>
<evidence type="ECO:0000256" key="2">
    <source>
        <dbReference type="ARBA" id="ARBA00022692"/>
    </source>
</evidence>
<evidence type="ECO:0000313" key="11">
    <source>
        <dbReference type="Proteomes" id="UP000887568"/>
    </source>
</evidence>
<evidence type="ECO:0000256" key="9">
    <source>
        <dbReference type="SAM" id="SignalP"/>
    </source>
</evidence>
<dbReference type="GO" id="GO:0005765">
    <property type="term" value="C:lysosomal membrane"/>
    <property type="evidence" value="ECO:0007669"/>
    <property type="project" value="TreeGrafter"/>
</dbReference>
<keyword evidence="11" id="KW-1185">Reference proteome</keyword>
<dbReference type="EnsemblMetazoa" id="XM_038195119.1">
    <property type="protein sequence ID" value="XP_038051047.1"/>
    <property type="gene ID" value="LOC119724181"/>
</dbReference>
<name>A0A913ZGY3_PATMI</name>
<dbReference type="OrthoDB" id="10194622at2759"/>
<accession>A0A913ZGY3</accession>
<dbReference type="GO" id="GO:0031902">
    <property type="term" value="C:late endosome membrane"/>
    <property type="evidence" value="ECO:0007669"/>
    <property type="project" value="TreeGrafter"/>
</dbReference>
<feature type="region of interest" description="Disordered" evidence="7">
    <location>
        <begin position="27"/>
        <end position="157"/>
    </location>
</feature>
<dbReference type="PANTHER" id="PTHR11506:SF35">
    <property type="entry name" value="LYSOSOME-ASSOCIATED MEMBRANE GLYCOPROTEIN 5"/>
    <property type="match status" value="1"/>
</dbReference>
<keyword evidence="2 8" id="KW-0812">Transmembrane</keyword>
<dbReference type="GO" id="GO:0005886">
    <property type="term" value="C:plasma membrane"/>
    <property type="evidence" value="ECO:0007669"/>
    <property type="project" value="TreeGrafter"/>
</dbReference>
<keyword evidence="3 9" id="KW-0732">Signal</keyword>
<dbReference type="GO" id="GO:0072594">
    <property type="term" value="P:establishment of protein localization to organelle"/>
    <property type="evidence" value="ECO:0007669"/>
    <property type="project" value="TreeGrafter"/>
</dbReference>
<dbReference type="GeneID" id="119724181"/>
<dbReference type="CDD" id="cd12087">
    <property type="entry name" value="TM_EGFR-like"/>
    <property type="match status" value="1"/>
</dbReference>
<keyword evidence="6" id="KW-0325">Glycoprotein</keyword>
<feature type="signal peptide" evidence="9">
    <location>
        <begin position="1"/>
        <end position="21"/>
    </location>
</feature>
<evidence type="ECO:0000256" key="5">
    <source>
        <dbReference type="ARBA" id="ARBA00023136"/>
    </source>
</evidence>
<evidence type="ECO:0000313" key="10">
    <source>
        <dbReference type="EnsemblMetazoa" id="XP_038051047.1"/>
    </source>
</evidence>
<sequence>MNSSVLCLFLLVAGATTLALATTPAHTTGNKATTKATVHTTTERPKTTHSQPTTARKTTHSQPTTALKTTHSHPTPAPKTTHSQPTTAPKTTHSHPTTAPKTTHTRPTTAQKTTANHTPGKTTKTPTHTTAASANTTSNATGSTVGPKTPELTTVPGPENVIPTYQLKNGSEVCMLFVFNATLTIKYETTNNQTGVATIPIGGNINGTDTEWTLNSICRGDAFRYFQLSAGYAVPNSIATGYASLGFKFDMIHPDKPFYSLWILNATWSYFEPFFPRDVKNYGKEVWAANASVYAGTMGKTFGCQTLKVKLTSNPKLDVSIILDHVMLQPYADHANGTFGDVEECTKPNPTTMEPTTANATMATTAFPHPPTKPSPNNGGMIAGIVIGVLAFVVLIIGIAVFVVRKRRMKEAAYGHLDEEHKDYVH</sequence>
<keyword evidence="4 8" id="KW-1133">Transmembrane helix</keyword>